<dbReference type="Pfam" id="PF01225">
    <property type="entry name" value="Mur_ligase"/>
    <property type="match status" value="1"/>
</dbReference>
<dbReference type="InterPro" id="IPR013221">
    <property type="entry name" value="Mur_ligase_cen"/>
</dbReference>
<dbReference type="InterPro" id="IPR036565">
    <property type="entry name" value="Mur-like_cat_sf"/>
</dbReference>
<dbReference type="AlphaFoldDB" id="A0A1M6KCS8"/>
<feature type="domain" description="Mur ligase C-terminal" evidence="16">
    <location>
        <begin position="310"/>
        <end position="439"/>
    </location>
</feature>
<evidence type="ECO:0000256" key="12">
    <source>
        <dbReference type="ARBA" id="ARBA00023316"/>
    </source>
</evidence>
<evidence type="ECO:0000256" key="14">
    <source>
        <dbReference type="HAMAP-Rule" id="MF_00046"/>
    </source>
</evidence>
<evidence type="ECO:0000256" key="9">
    <source>
        <dbReference type="ARBA" id="ARBA00022960"/>
    </source>
</evidence>
<feature type="domain" description="Mur ligase N-terminal catalytic" evidence="15">
    <location>
        <begin position="7"/>
        <end position="104"/>
    </location>
</feature>
<dbReference type="RefSeq" id="WP_175548573.1">
    <property type="nucleotide sequence ID" value="NZ_FQZL01000025.1"/>
</dbReference>
<dbReference type="GO" id="GO:0009252">
    <property type="term" value="P:peptidoglycan biosynthetic process"/>
    <property type="evidence" value="ECO:0007669"/>
    <property type="project" value="UniProtKB-UniRule"/>
</dbReference>
<feature type="binding site" evidence="14">
    <location>
        <begin position="112"/>
        <end position="118"/>
    </location>
    <ligand>
        <name>ATP</name>
        <dbReference type="ChEBI" id="CHEBI:30616"/>
    </ligand>
</feature>
<dbReference type="SUPFAM" id="SSF53244">
    <property type="entry name" value="MurD-like peptide ligases, peptide-binding domain"/>
    <property type="match status" value="1"/>
</dbReference>
<evidence type="ECO:0000256" key="5">
    <source>
        <dbReference type="ARBA" id="ARBA00022598"/>
    </source>
</evidence>
<reference evidence="18 19" key="1">
    <citation type="submission" date="2016-11" db="EMBL/GenBank/DDBJ databases">
        <authorList>
            <person name="Jaros S."/>
            <person name="Januszkiewicz K."/>
            <person name="Wedrychowicz H."/>
        </authorList>
    </citation>
    <scope>NUCLEOTIDE SEQUENCE [LARGE SCALE GENOMIC DNA]</scope>
    <source>
        <strain evidence="18 19">DSM 17477</strain>
    </source>
</reference>
<proteinExistence type="inferred from homology"/>
<evidence type="ECO:0000256" key="4">
    <source>
        <dbReference type="ARBA" id="ARBA00022490"/>
    </source>
</evidence>
<keyword evidence="19" id="KW-1185">Reference proteome</keyword>
<dbReference type="GO" id="GO:0008360">
    <property type="term" value="P:regulation of cell shape"/>
    <property type="evidence" value="ECO:0007669"/>
    <property type="project" value="UniProtKB-KW"/>
</dbReference>
<accession>A0A1M6KCS8</accession>
<keyword evidence="8 14" id="KW-0067">ATP-binding</keyword>
<dbReference type="PANTHER" id="PTHR43445:SF3">
    <property type="entry name" value="UDP-N-ACETYLMURAMATE--L-ALANINE LIGASE"/>
    <property type="match status" value="1"/>
</dbReference>
<dbReference type="STRING" id="1121476.SAMN02745751_02869"/>
<evidence type="ECO:0000256" key="11">
    <source>
        <dbReference type="ARBA" id="ARBA00023306"/>
    </source>
</evidence>
<keyword evidence="6 14" id="KW-0132">Cell division</keyword>
<dbReference type="GO" id="GO:0071555">
    <property type="term" value="P:cell wall organization"/>
    <property type="evidence" value="ECO:0007669"/>
    <property type="project" value="UniProtKB-KW"/>
</dbReference>
<evidence type="ECO:0000256" key="1">
    <source>
        <dbReference type="ARBA" id="ARBA00004496"/>
    </source>
</evidence>
<keyword evidence="7 14" id="KW-0547">Nucleotide-binding</keyword>
<dbReference type="SUPFAM" id="SSF53623">
    <property type="entry name" value="MurD-like peptide ligases, catalytic domain"/>
    <property type="match status" value="1"/>
</dbReference>
<keyword evidence="10 14" id="KW-0573">Peptidoglycan synthesis</keyword>
<dbReference type="InterPro" id="IPR004101">
    <property type="entry name" value="Mur_ligase_C"/>
</dbReference>
<dbReference type="Gene3D" id="3.40.1190.10">
    <property type="entry name" value="Mur-like, catalytic domain"/>
    <property type="match status" value="1"/>
</dbReference>
<evidence type="ECO:0000259" key="17">
    <source>
        <dbReference type="Pfam" id="PF08245"/>
    </source>
</evidence>
<dbReference type="GO" id="GO:0008763">
    <property type="term" value="F:UDP-N-acetylmuramate-L-alanine ligase activity"/>
    <property type="evidence" value="ECO:0007669"/>
    <property type="project" value="UniProtKB-UniRule"/>
</dbReference>
<dbReference type="InterPro" id="IPR005758">
    <property type="entry name" value="UDP-N-AcMur_Ala_ligase_MurC"/>
</dbReference>
<dbReference type="Pfam" id="PF02875">
    <property type="entry name" value="Mur_ligase_C"/>
    <property type="match status" value="1"/>
</dbReference>
<evidence type="ECO:0000259" key="15">
    <source>
        <dbReference type="Pfam" id="PF01225"/>
    </source>
</evidence>
<comment type="function">
    <text evidence="14">Cell wall formation.</text>
</comment>
<dbReference type="Pfam" id="PF08245">
    <property type="entry name" value="Mur_ligase_M"/>
    <property type="match status" value="1"/>
</dbReference>
<comment type="similarity">
    <text evidence="14">Belongs to the MurCDEF family.</text>
</comment>
<comment type="pathway">
    <text evidence="2 14">Cell wall biogenesis; peptidoglycan biosynthesis.</text>
</comment>
<evidence type="ECO:0000256" key="8">
    <source>
        <dbReference type="ARBA" id="ARBA00022840"/>
    </source>
</evidence>
<keyword evidence="11 14" id="KW-0131">Cell cycle</keyword>
<dbReference type="GO" id="GO:0051301">
    <property type="term" value="P:cell division"/>
    <property type="evidence" value="ECO:0007669"/>
    <property type="project" value="UniProtKB-KW"/>
</dbReference>
<feature type="domain" description="Mur ligase central" evidence="17">
    <location>
        <begin position="110"/>
        <end position="288"/>
    </location>
</feature>
<evidence type="ECO:0000256" key="2">
    <source>
        <dbReference type="ARBA" id="ARBA00004752"/>
    </source>
</evidence>
<dbReference type="Proteomes" id="UP000184052">
    <property type="component" value="Unassembled WGS sequence"/>
</dbReference>
<protein>
    <recommendedName>
        <fullName evidence="3 14">UDP-N-acetylmuramate--L-alanine ligase</fullName>
        <ecNumber evidence="3 14">6.3.2.8</ecNumber>
    </recommendedName>
    <alternativeName>
        <fullName evidence="14">UDP-N-acetylmuramoyl-L-alanine synthetase</fullName>
    </alternativeName>
</protein>
<evidence type="ECO:0000256" key="13">
    <source>
        <dbReference type="ARBA" id="ARBA00047833"/>
    </source>
</evidence>
<organism evidence="18 19">
    <name type="scientific">Dethiosulfatibacter aminovorans DSM 17477</name>
    <dbReference type="NCBI Taxonomy" id="1121476"/>
    <lineage>
        <taxon>Bacteria</taxon>
        <taxon>Bacillati</taxon>
        <taxon>Bacillota</taxon>
        <taxon>Tissierellia</taxon>
        <taxon>Dethiosulfatibacter</taxon>
    </lineage>
</organism>
<comment type="catalytic activity">
    <reaction evidence="13 14">
        <text>UDP-N-acetyl-alpha-D-muramate + L-alanine + ATP = UDP-N-acetyl-alpha-D-muramoyl-L-alanine + ADP + phosphate + H(+)</text>
        <dbReference type="Rhea" id="RHEA:23372"/>
        <dbReference type="ChEBI" id="CHEBI:15378"/>
        <dbReference type="ChEBI" id="CHEBI:30616"/>
        <dbReference type="ChEBI" id="CHEBI:43474"/>
        <dbReference type="ChEBI" id="CHEBI:57972"/>
        <dbReference type="ChEBI" id="CHEBI:70757"/>
        <dbReference type="ChEBI" id="CHEBI:83898"/>
        <dbReference type="ChEBI" id="CHEBI:456216"/>
        <dbReference type="EC" id="6.3.2.8"/>
    </reaction>
</comment>
<dbReference type="Gene3D" id="3.90.190.20">
    <property type="entry name" value="Mur ligase, C-terminal domain"/>
    <property type="match status" value="1"/>
</dbReference>
<dbReference type="GO" id="GO:0005524">
    <property type="term" value="F:ATP binding"/>
    <property type="evidence" value="ECO:0007669"/>
    <property type="project" value="UniProtKB-UniRule"/>
</dbReference>
<keyword evidence="12 14" id="KW-0961">Cell wall biogenesis/degradation</keyword>
<keyword evidence="9 14" id="KW-0133">Cell shape</keyword>
<dbReference type="InterPro" id="IPR000713">
    <property type="entry name" value="Mur_ligase_N"/>
</dbReference>
<dbReference type="UniPathway" id="UPA00219"/>
<dbReference type="SUPFAM" id="SSF51984">
    <property type="entry name" value="MurCD N-terminal domain"/>
    <property type="match status" value="1"/>
</dbReference>
<dbReference type="EMBL" id="FQZL01000025">
    <property type="protein sequence ID" value="SHJ56759.1"/>
    <property type="molecule type" value="Genomic_DNA"/>
</dbReference>
<dbReference type="InterPro" id="IPR036615">
    <property type="entry name" value="Mur_ligase_C_dom_sf"/>
</dbReference>
<dbReference type="GO" id="GO:0005737">
    <property type="term" value="C:cytoplasm"/>
    <property type="evidence" value="ECO:0007669"/>
    <property type="project" value="UniProtKB-SubCell"/>
</dbReference>
<comment type="subcellular location">
    <subcellularLocation>
        <location evidence="1 14">Cytoplasm</location>
    </subcellularLocation>
</comment>
<dbReference type="Gene3D" id="3.40.50.720">
    <property type="entry name" value="NAD(P)-binding Rossmann-like Domain"/>
    <property type="match status" value="1"/>
</dbReference>
<keyword evidence="5 14" id="KW-0436">Ligase</keyword>
<dbReference type="PANTHER" id="PTHR43445">
    <property type="entry name" value="UDP-N-ACETYLMURAMATE--L-ALANINE LIGASE-RELATED"/>
    <property type="match status" value="1"/>
</dbReference>
<evidence type="ECO:0000256" key="6">
    <source>
        <dbReference type="ARBA" id="ARBA00022618"/>
    </source>
</evidence>
<evidence type="ECO:0000256" key="7">
    <source>
        <dbReference type="ARBA" id="ARBA00022741"/>
    </source>
</evidence>
<name>A0A1M6KCS8_9FIRM</name>
<evidence type="ECO:0000313" key="19">
    <source>
        <dbReference type="Proteomes" id="UP000184052"/>
    </source>
</evidence>
<dbReference type="HAMAP" id="MF_00046">
    <property type="entry name" value="MurC"/>
    <property type="match status" value="1"/>
</dbReference>
<dbReference type="EC" id="6.3.2.8" evidence="3 14"/>
<evidence type="ECO:0000313" key="18">
    <source>
        <dbReference type="EMBL" id="SHJ56759.1"/>
    </source>
</evidence>
<keyword evidence="4 14" id="KW-0963">Cytoplasm</keyword>
<gene>
    <name evidence="14" type="primary">murC</name>
    <name evidence="18" type="ORF">SAMN02745751_02869</name>
</gene>
<dbReference type="NCBIfam" id="TIGR01082">
    <property type="entry name" value="murC"/>
    <property type="match status" value="1"/>
</dbReference>
<sequence length="451" mass="50265">MKNYKYIHFIGIGGISMSGLAEIMLNKGCRVSGSDINETNLTEHLESLGATIQKDHDGKIIDNQDLVVFTAAVNSENPEYKRSEELGIKLLERADFLGELMHDYNSPVAISGTHGKTTTTGFMSSILLKENSDPTILIGGEYDLINGNIRIGNDETLLTEACEYKRSFVKFNPLYGVVLNIEEDHLDYYKDIDDIKSAFLEFGSKIPSNGYLIYNSDCKNSEHLFEDLSCSLRTFGIKNKADIWADNITYSPYPSYDLHIDNSLISRISLKVPGEHNLYNSLAAIACAHAMEIEVSHIVEGIEFFTGTKRRFQFKGVLNGATVIDDYAHHPTEIKTTLKTARKMTDKKILCVFQPHTYTRTSSLLKEFSESFSDADTVLVVDIYAAREKDLGVVHSRDLADGIVKSGTEAIYCNSFDAAEKYFKEYASEGDIILTMGAGNVHEIGENITNI</sequence>
<evidence type="ECO:0000256" key="10">
    <source>
        <dbReference type="ARBA" id="ARBA00022984"/>
    </source>
</evidence>
<evidence type="ECO:0000259" key="16">
    <source>
        <dbReference type="Pfam" id="PF02875"/>
    </source>
</evidence>
<dbReference type="InterPro" id="IPR050061">
    <property type="entry name" value="MurCDEF_pg_biosynth"/>
</dbReference>
<evidence type="ECO:0000256" key="3">
    <source>
        <dbReference type="ARBA" id="ARBA00012211"/>
    </source>
</evidence>